<accession>A0A5B0QMC2</accession>
<name>A0A5B0QMC2_PUCGR</name>
<organism evidence="1 2">
    <name type="scientific">Puccinia graminis f. sp. tritici</name>
    <dbReference type="NCBI Taxonomy" id="56615"/>
    <lineage>
        <taxon>Eukaryota</taxon>
        <taxon>Fungi</taxon>
        <taxon>Dikarya</taxon>
        <taxon>Basidiomycota</taxon>
        <taxon>Pucciniomycotina</taxon>
        <taxon>Pucciniomycetes</taxon>
        <taxon>Pucciniales</taxon>
        <taxon>Pucciniaceae</taxon>
        <taxon>Puccinia</taxon>
    </lineage>
</organism>
<sequence length="97" mass="11536">MTSLKAEQIKIKKLIKIDYPELRGRIILDPLPASTRQEYPDKDYHSRTETITPHVYHWDASCRNLHLSRKSLPSFLLYRISSYPLQFPRFLALPTYF</sequence>
<dbReference type="EMBL" id="VSWC01000014">
    <property type="protein sequence ID" value="KAA1114371.1"/>
    <property type="molecule type" value="Genomic_DNA"/>
</dbReference>
<reference evidence="1 2" key="1">
    <citation type="submission" date="2019-05" db="EMBL/GenBank/DDBJ databases">
        <title>Emergence of the Ug99 lineage of the wheat stem rust pathogen through somatic hybridization.</title>
        <authorList>
            <person name="Li F."/>
            <person name="Upadhyaya N.M."/>
            <person name="Sperschneider J."/>
            <person name="Matny O."/>
            <person name="Nguyen-Phuc H."/>
            <person name="Mago R."/>
            <person name="Raley C."/>
            <person name="Miller M.E."/>
            <person name="Silverstein K.A.T."/>
            <person name="Henningsen E."/>
            <person name="Hirsch C.D."/>
            <person name="Visser B."/>
            <person name="Pretorius Z.A."/>
            <person name="Steffenson B.J."/>
            <person name="Schwessinger B."/>
            <person name="Dodds P.N."/>
            <person name="Figueroa M."/>
        </authorList>
    </citation>
    <scope>NUCLEOTIDE SEQUENCE [LARGE SCALE GENOMIC DNA]</scope>
    <source>
        <strain evidence="1">21-0</strain>
    </source>
</reference>
<evidence type="ECO:0000313" key="2">
    <source>
        <dbReference type="Proteomes" id="UP000324748"/>
    </source>
</evidence>
<evidence type="ECO:0000313" key="1">
    <source>
        <dbReference type="EMBL" id="KAA1114371.1"/>
    </source>
</evidence>
<proteinExistence type="predicted"/>
<dbReference type="AlphaFoldDB" id="A0A5B0QMC2"/>
<gene>
    <name evidence="1" type="ORF">PGT21_006500</name>
</gene>
<keyword evidence="2" id="KW-1185">Reference proteome</keyword>
<comment type="caution">
    <text evidence="1">The sequence shown here is derived from an EMBL/GenBank/DDBJ whole genome shotgun (WGS) entry which is preliminary data.</text>
</comment>
<dbReference type="Proteomes" id="UP000324748">
    <property type="component" value="Unassembled WGS sequence"/>
</dbReference>
<protein>
    <submittedName>
        <fullName evidence="1">Uncharacterized protein</fullName>
    </submittedName>
</protein>